<sequence>MQKKTIISAALAVASLAGIALAGSGKTVVVPNPTQPVAQPKVESRFSGTVQAGYKSNYDCRGIVASHSLVEGDSVIPVALDMSYSIAEKEALLFGISYDVLTSGHHLYGMDGASFHNEADIYAAYQQKDMGLKNLTATVGWNLNYGGLLGNYAKYGKDKAHSVTQEFFLNLNYDIGDHFFAGVTTSYGFQGVTGWWFQPYVGHKATLCERTDIVTTLGMSATASYFNSENWLGNANGSQAFFVKAELPTKLTENLSVVPFVSLNWLGNGSLKANKGVEDGYKPYKNFGVVAGANIVYNF</sequence>
<accession>A0A1C7PBP3</accession>
<dbReference type="KEGG" id="agl:PYTT_1990"/>
<name>A0A1C7PBP3_9BACT</name>
<reference evidence="3" key="1">
    <citation type="submission" date="2016-09" db="EMBL/GenBank/DDBJ databases">
        <authorList>
            <person name="Koehorst J."/>
        </authorList>
    </citation>
    <scope>NUCLEOTIDE SEQUENCE [LARGE SCALE GENOMIC DNA]</scope>
</reference>
<organism evidence="2 3">
    <name type="scientific">Akkermansia glycaniphila</name>
    <dbReference type="NCBI Taxonomy" id="1679444"/>
    <lineage>
        <taxon>Bacteria</taxon>
        <taxon>Pseudomonadati</taxon>
        <taxon>Verrucomicrobiota</taxon>
        <taxon>Verrucomicrobiia</taxon>
        <taxon>Verrucomicrobiales</taxon>
        <taxon>Akkermansiaceae</taxon>
        <taxon>Akkermansia</taxon>
    </lineage>
</organism>
<evidence type="ECO:0000256" key="1">
    <source>
        <dbReference type="SAM" id="SignalP"/>
    </source>
</evidence>
<feature type="signal peptide" evidence="1">
    <location>
        <begin position="1"/>
        <end position="22"/>
    </location>
</feature>
<proteinExistence type="predicted"/>
<evidence type="ECO:0000313" key="3">
    <source>
        <dbReference type="Proteomes" id="UP000176204"/>
    </source>
</evidence>
<protein>
    <submittedName>
        <fullName evidence="2">Uncharacterized protein</fullName>
    </submittedName>
</protein>
<keyword evidence="1" id="KW-0732">Signal</keyword>
<dbReference type="STRING" id="1679444.PYTT_1990"/>
<evidence type="ECO:0000313" key="2">
    <source>
        <dbReference type="EMBL" id="SEH94843.1"/>
    </source>
</evidence>
<dbReference type="Proteomes" id="UP000176204">
    <property type="component" value="Chromosome I"/>
</dbReference>
<feature type="chain" id="PRO_5014266498" evidence="1">
    <location>
        <begin position="23"/>
        <end position="299"/>
    </location>
</feature>
<dbReference type="OrthoDB" id="199196at2"/>
<gene>
    <name evidence="2" type="ORF">PYTT_1990</name>
</gene>
<dbReference type="RefSeq" id="WP_067775793.1">
    <property type="nucleotide sequence ID" value="NZ_LIGX01000023.1"/>
</dbReference>
<dbReference type="AlphaFoldDB" id="A0A1C7PBP3"/>
<dbReference type="EMBL" id="LT629973">
    <property type="protein sequence ID" value="SEH94843.1"/>
    <property type="molecule type" value="Genomic_DNA"/>
</dbReference>
<keyword evidence="3" id="KW-1185">Reference proteome</keyword>